<evidence type="ECO:0000256" key="1">
    <source>
        <dbReference type="SAM" id="Phobius"/>
    </source>
</evidence>
<dbReference type="Proteomes" id="UP000647241">
    <property type="component" value="Unassembled WGS sequence"/>
</dbReference>
<feature type="transmembrane region" description="Helical" evidence="1">
    <location>
        <begin position="73"/>
        <end position="93"/>
    </location>
</feature>
<feature type="transmembrane region" description="Helical" evidence="1">
    <location>
        <begin position="43"/>
        <end position="61"/>
    </location>
</feature>
<reference evidence="2" key="2">
    <citation type="submission" date="2020-09" db="EMBL/GenBank/DDBJ databases">
        <authorList>
            <person name="Sun Q."/>
            <person name="Zhou Y."/>
        </authorList>
    </citation>
    <scope>NUCLEOTIDE SEQUENCE</scope>
    <source>
        <strain evidence="2">CGMCC 1.12997</strain>
    </source>
</reference>
<protein>
    <submittedName>
        <fullName evidence="2">Uncharacterized protein</fullName>
    </submittedName>
</protein>
<evidence type="ECO:0000313" key="2">
    <source>
        <dbReference type="EMBL" id="GGG68785.1"/>
    </source>
</evidence>
<gene>
    <name evidence="2" type="ORF">GCM10011585_08490</name>
</gene>
<accession>A0A917H5M6</accession>
<name>A0A917H5M6_9BACT</name>
<keyword evidence="1" id="KW-0812">Transmembrane</keyword>
<keyword evidence="1" id="KW-1133">Transmembrane helix</keyword>
<keyword evidence="3" id="KW-1185">Reference proteome</keyword>
<comment type="caution">
    <text evidence="2">The sequence shown here is derived from an EMBL/GenBank/DDBJ whole genome shotgun (WGS) entry which is preliminary data.</text>
</comment>
<reference evidence="2" key="1">
    <citation type="journal article" date="2014" name="Int. J. Syst. Evol. Microbiol.">
        <title>Complete genome sequence of Corynebacterium casei LMG S-19264T (=DSM 44701T), isolated from a smear-ripened cheese.</title>
        <authorList>
            <consortium name="US DOE Joint Genome Institute (JGI-PGF)"/>
            <person name="Walter F."/>
            <person name="Albersmeier A."/>
            <person name="Kalinowski J."/>
            <person name="Ruckert C."/>
        </authorList>
    </citation>
    <scope>NUCLEOTIDE SEQUENCE</scope>
    <source>
        <strain evidence="2">CGMCC 1.12997</strain>
    </source>
</reference>
<proteinExistence type="predicted"/>
<keyword evidence="1" id="KW-0472">Membrane</keyword>
<organism evidence="2 3">
    <name type="scientific">Edaphobacter dinghuensis</name>
    <dbReference type="NCBI Taxonomy" id="1560005"/>
    <lineage>
        <taxon>Bacteria</taxon>
        <taxon>Pseudomonadati</taxon>
        <taxon>Acidobacteriota</taxon>
        <taxon>Terriglobia</taxon>
        <taxon>Terriglobales</taxon>
        <taxon>Acidobacteriaceae</taxon>
        <taxon>Edaphobacter</taxon>
    </lineage>
</organism>
<dbReference type="AlphaFoldDB" id="A0A917H5M6"/>
<dbReference type="EMBL" id="BMGT01000001">
    <property type="protein sequence ID" value="GGG68785.1"/>
    <property type="molecule type" value="Genomic_DNA"/>
</dbReference>
<dbReference type="RefSeq" id="WP_188552866.1">
    <property type="nucleotide sequence ID" value="NZ_BMGT01000001.1"/>
</dbReference>
<sequence length="97" mass="11086">MKKLLSTVLQFVMFLLVYAIGSLFPPFHIQRVVASTPTYTHIFVLDGLLIALALYILIVLGETLMKRRCQITWTTIAFVLAMVLGYVMKFGFITHEF</sequence>
<evidence type="ECO:0000313" key="3">
    <source>
        <dbReference type="Proteomes" id="UP000647241"/>
    </source>
</evidence>